<dbReference type="GO" id="GO:0006607">
    <property type="term" value="P:NLS-bearing protein import into nucleus"/>
    <property type="evidence" value="ECO:0007669"/>
    <property type="project" value="TreeGrafter"/>
</dbReference>
<keyword evidence="3" id="KW-0539">Nucleus</keyword>
<dbReference type="GO" id="GO:0036228">
    <property type="term" value="P:protein localization to nuclear inner membrane"/>
    <property type="evidence" value="ECO:0007669"/>
    <property type="project" value="TreeGrafter"/>
</dbReference>
<dbReference type="PANTHER" id="PTHR13000">
    <property type="entry name" value="NUCLEOPORIN P54"/>
    <property type="match status" value="1"/>
</dbReference>
<evidence type="ECO:0000256" key="1">
    <source>
        <dbReference type="ARBA" id="ARBA00004123"/>
    </source>
</evidence>
<dbReference type="Pfam" id="PF13634">
    <property type="entry name" value="Nucleoporin_FG"/>
    <property type="match status" value="2"/>
</dbReference>
<organism evidence="5 6">
    <name type="scientific">Lunasporangiospora selenospora</name>
    <dbReference type="NCBI Taxonomy" id="979761"/>
    <lineage>
        <taxon>Eukaryota</taxon>
        <taxon>Fungi</taxon>
        <taxon>Fungi incertae sedis</taxon>
        <taxon>Mucoromycota</taxon>
        <taxon>Mortierellomycotina</taxon>
        <taxon>Mortierellomycetes</taxon>
        <taxon>Mortierellales</taxon>
        <taxon>Mortierellaceae</taxon>
        <taxon>Lunasporangiospora</taxon>
    </lineage>
</organism>
<reference evidence="5" key="1">
    <citation type="journal article" date="2020" name="Fungal Divers.">
        <title>Resolving the Mortierellaceae phylogeny through synthesis of multi-gene phylogenetics and phylogenomics.</title>
        <authorList>
            <person name="Vandepol N."/>
            <person name="Liber J."/>
            <person name="Desiro A."/>
            <person name="Na H."/>
            <person name="Kennedy M."/>
            <person name="Barry K."/>
            <person name="Grigoriev I.V."/>
            <person name="Miller A.N."/>
            <person name="O'Donnell K."/>
            <person name="Stajich J.E."/>
            <person name="Bonito G."/>
        </authorList>
    </citation>
    <scope>NUCLEOTIDE SEQUENCE</scope>
    <source>
        <strain evidence="5">KOD1015</strain>
    </source>
</reference>
<dbReference type="GO" id="GO:0044613">
    <property type="term" value="C:nuclear pore central transport channel"/>
    <property type="evidence" value="ECO:0007669"/>
    <property type="project" value="TreeGrafter"/>
</dbReference>
<feature type="domain" description="Nucleoporin Nup54 alpha-helical" evidence="4">
    <location>
        <begin position="302"/>
        <end position="440"/>
    </location>
</feature>
<dbReference type="InterPro" id="IPR025712">
    <property type="entry name" value="Nup54_alpha-helical_dom"/>
</dbReference>
<dbReference type="Gene3D" id="1.20.5.170">
    <property type="match status" value="1"/>
</dbReference>
<evidence type="ECO:0000256" key="2">
    <source>
        <dbReference type="ARBA" id="ARBA00022448"/>
    </source>
</evidence>
<dbReference type="Gene3D" id="1.20.5.490">
    <property type="entry name" value="Single helix bin"/>
    <property type="match status" value="1"/>
</dbReference>
<evidence type="ECO:0000259" key="4">
    <source>
        <dbReference type="Pfam" id="PF13874"/>
    </source>
</evidence>
<dbReference type="GO" id="GO:0017056">
    <property type="term" value="F:structural constituent of nuclear pore"/>
    <property type="evidence" value="ECO:0007669"/>
    <property type="project" value="TreeGrafter"/>
</dbReference>
<comment type="subcellular location">
    <subcellularLocation>
        <location evidence="1">Nucleus</location>
    </subcellularLocation>
</comment>
<sequence length="505" mass="51077">MSGFSFGTPAAAPATGSLFGAAPAAAPAVGGGFFGAAPAPAPSAAPAVGGLFGAATPAPMGSSLFGSQPAAVGANSLFGAKPAAPAAGGFFGGATTTPAATGGLFGAAPQPGAPVAGASLFGSAPAAGNSLFGTTPASAPAAGGLFGASIPATSTAGGLFGTPAQSAAPAAGGFFGAAAAPATGGLFGASAAPAAGGLFGASAAPAAGGLFGAKPATGGFSFGSSATTAPGGSFFGAAPKPFGSSTATGFGASTAPGLTLPTLGASLATGQRQQYILGNVKPQIPYFFYNHVKPEDVAKYGPPPNVDAYEWNQAVIDRPEKDMVPALAIGFEDLKKRMESQNEMAEIQRIKLDEIAAKMDAVMQFHLLQTASKVREFKRRQIQLAQRVLTLMKRVQILRNRGVPIRAEEEMLRVRLENALEQLKNPAHFRGKITELWAQIQILQDSKRLYPSGNYEVSDEAQLEVIGKVLQDQQTGLQHLTNVIMKDMKDIETLQRKLEEIGSTS</sequence>
<accession>A0A9P6FZI3</accession>
<keyword evidence="6" id="KW-1185">Reference proteome</keyword>
<evidence type="ECO:0000256" key="3">
    <source>
        <dbReference type="ARBA" id="ARBA00023242"/>
    </source>
</evidence>
<keyword evidence="2" id="KW-0813">Transport</keyword>
<comment type="caution">
    <text evidence="5">The sequence shown here is derived from an EMBL/GenBank/DDBJ whole genome shotgun (WGS) entry which is preliminary data.</text>
</comment>
<gene>
    <name evidence="5" type="ORF">BGW38_009195</name>
</gene>
<protein>
    <recommendedName>
        <fullName evidence="4">Nucleoporin Nup54 alpha-helical domain-containing protein</fullName>
    </recommendedName>
</protein>
<evidence type="ECO:0000313" key="6">
    <source>
        <dbReference type="Proteomes" id="UP000780801"/>
    </source>
</evidence>
<dbReference type="InterPro" id="IPR025574">
    <property type="entry name" value="Nucleoporin_FG_rpt"/>
</dbReference>
<proteinExistence type="predicted"/>
<dbReference type="Proteomes" id="UP000780801">
    <property type="component" value="Unassembled WGS sequence"/>
</dbReference>
<dbReference type="AlphaFoldDB" id="A0A9P6FZI3"/>
<dbReference type="GO" id="GO:0006999">
    <property type="term" value="P:nuclear pore organization"/>
    <property type="evidence" value="ECO:0007669"/>
    <property type="project" value="TreeGrafter"/>
</dbReference>
<evidence type="ECO:0000313" key="5">
    <source>
        <dbReference type="EMBL" id="KAF9583550.1"/>
    </source>
</evidence>
<dbReference type="Pfam" id="PF13874">
    <property type="entry name" value="Nup54"/>
    <property type="match status" value="1"/>
</dbReference>
<dbReference type="OrthoDB" id="6162375at2759"/>
<dbReference type="EMBL" id="JAABOA010000666">
    <property type="protein sequence ID" value="KAF9583550.1"/>
    <property type="molecule type" value="Genomic_DNA"/>
</dbReference>
<name>A0A9P6FZI3_9FUNG</name>
<dbReference type="InterPro" id="IPR024864">
    <property type="entry name" value="Nup54/Nup57/Nup44"/>
</dbReference>
<dbReference type="PANTHER" id="PTHR13000:SF0">
    <property type="entry name" value="NUCLEOPORIN P54"/>
    <property type="match status" value="1"/>
</dbReference>